<protein>
    <submittedName>
        <fullName evidence="1">Uncharacterized protein</fullName>
    </submittedName>
</protein>
<dbReference type="EMBL" id="LJFS01000014">
    <property type="protein sequence ID" value="KPG33683.1"/>
    <property type="molecule type" value="Genomic_DNA"/>
</dbReference>
<evidence type="ECO:0000313" key="1">
    <source>
        <dbReference type="EMBL" id="KPG33683.1"/>
    </source>
</evidence>
<reference evidence="1 2" key="1">
    <citation type="submission" date="2015-09" db="EMBL/GenBank/DDBJ databases">
        <title>Genome Sequences of Mycobacterium immunogenum Isolates, Recuperated from a Chloraminated Drinking Water Distribution System Simulator Subjected to Episodes of Nitrification.</title>
        <authorList>
            <person name="Gomez-Alvarez V."/>
            <person name="Revetta R.P."/>
        </authorList>
    </citation>
    <scope>NUCLEOTIDE SEQUENCE [LARGE SCALE GENOMIC DNA]</scope>
    <source>
        <strain evidence="1 2">H076</strain>
    </source>
</reference>
<gene>
    <name evidence="1" type="ORF">AN912_13430</name>
</gene>
<name>A0ABR5LS94_9MYCO</name>
<organism evidence="1 2">
    <name type="scientific">Mycobacteroides immunogenum</name>
    <dbReference type="NCBI Taxonomy" id="83262"/>
    <lineage>
        <taxon>Bacteria</taxon>
        <taxon>Bacillati</taxon>
        <taxon>Actinomycetota</taxon>
        <taxon>Actinomycetes</taxon>
        <taxon>Mycobacteriales</taxon>
        <taxon>Mycobacteriaceae</taxon>
        <taxon>Mycobacteroides</taxon>
    </lineage>
</organism>
<sequence length="132" mass="13866">MPFVQEAGFPRLGGSEQVMPKPQCLTGSRLVDGSFVSATLGGSRGCPARSDFIELFFVTGESSWTWCFPEPPEQSAGGTAGTIALAVGPYGAQARSVDEGVLGLVLPTSEALPMILGGCQIYVARKLVERGW</sequence>
<proteinExistence type="predicted"/>
<keyword evidence="2" id="KW-1185">Reference proteome</keyword>
<accession>A0ABR5LS94</accession>
<evidence type="ECO:0000313" key="2">
    <source>
        <dbReference type="Proteomes" id="UP000037962"/>
    </source>
</evidence>
<comment type="caution">
    <text evidence="1">The sequence shown here is derived from an EMBL/GenBank/DDBJ whole genome shotgun (WGS) entry which is preliminary data.</text>
</comment>
<dbReference type="Proteomes" id="UP000037962">
    <property type="component" value="Unassembled WGS sequence"/>
</dbReference>